<evidence type="ECO:0000256" key="1">
    <source>
        <dbReference type="SAM" id="MobiDB-lite"/>
    </source>
</evidence>
<dbReference type="SUPFAM" id="SSF55874">
    <property type="entry name" value="ATPase domain of HSP90 chaperone/DNA topoisomerase II/histidine kinase"/>
    <property type="match status" value="1"/>
</dbReference>
<reference evidence="2 3" key="1">
    <citation type="journal article" date="2012" name="Stand. Genomic Sci.">
        <title>Complete genome sequence of Halopiger xanaduensis type strain (SH-6(T)).</title>
        <authorList>
            <person name="Anderson I."/>
            <person name="Tindall B.J."/>
            <person name="Rohde M."/>
            <person name="Lucas S."/>
            <person name="Han J."/>
            <person name="Lapidus A."/>
            <person name="Cheng J.F."/>
            <person name="Goodwin L."/>
            <person name="Pitluck S."/>
            <person name="Peters L."/>
            <person name="Pati A."/>
            <person name="Mikhailova N."/>
            <person name="Pagani I."/>
            <person name="Teshima H."/>
            <person name="Han C."/>
            <person name="Tapia R."/>
            <person name="Land M."/>
            <person name="Woyke T."/>
            <person name="Klenk H.P."/>
            <person name="Kyrpides N."/>
            <person name="Ivanova N."/>
        </authorList>
    </citation>
    <scope>NUCLEOTIDE SEQUENCE [LARGE SCALE GENOMIC DNA]</scope>
    <source>
        <strain evidence="3">DSM 18323 / JCM 14033 / SH-6</strain>
    </source>
</reference>
<dbReference type="KEGG" id="hxa:Halxa_2909"/>
<dbReference type="RefSeq" id="WP_013880415.1">
    <property type="nucleotide sequence ID" value="NC_015666.1"/>
</dbReference>
<dbReference type="OrthoDB" id="350604at2157"/>
<gene>
    <name evidence="2" type="ordered locus">Halxa_2909</name>
</gene>
<evidence type="ECO:0000313" key="2">
    <source>
        <dbReference type="EMBL" id="AEH37525.1"/>
    </source>
</evidence>
<feature type="compositionally biased region" description="Acidic residues" evidence="1">
    <location>
        <begin position="570"/>
        <end position="579"/>
    </location>
</feature>
<dbReference type="HOGENOM" id="CLU_366255_0_0_2"/>
<protein>
    <recommendedName>
        <fullName evidence="4">ATP-binding region ATPase domain protein</fullName>
    </recommendedName>
</protein>
<dbReference type="Gene3D" id="3.30.565.10">
    <property type="entry name" value="Histidine kinase-like ATPase, C-terminal domain"/>
    <property type="match status" value="1"/>
</dbReference>
<keyword evidence="3" id="KW-1185">Reference proteome</keyword>
<dbReference type="EMBL" id="CP002839">
    <property type="protein sequence ID" value="AEH37525.1"/>
    <property type="molecule type" value="Genomic_DNA"/>
</dbReference>
<dbReference type="Pfam" id="PF13589">
    <property type="entry name" value="HATPase_c_3"/>
    <property type="match status" value="1"/>
</dbReference>
<dbReference type="eggNOG" id="arCOG01165">
    <property type="taxonomic scope" value="Archaea"/>
</dbReference>
<evidence type="ECO:0000313" key="3">
    <source>
        <dbReference type="Proteomes" id="UP000006794"/>
    </source>
</evidence>
<evidence type="ECO:0008006" key="4">
    <source>
        <dbReference type="Google" id="ProtNLM"/>
    </source>
</evidence>
<dbReference type="GeneID" id="10797862"/>
<feature type="compositionally biased region" description="Polar residues" evidence="1">
    <location>
        <begin position="687"/>
        <end position="700"/>
    </location>
</feature>
<accession>F8D4Q6</accession>
<dbReference type="InterPro" id="IPR036890">
    <property type="entry name" value="HATPase_C_sf"/>
</dbReference>
<feature type="compositionally biased region" description="Acidic residues" evidence="1">
    <location>
        <begin position="587"/>
        <end position="658"/>
    </location>
</feature>
<sequence>MNGSDTYDLKPSKEAYQAVKSDVTPVSAFKELVDNALDNWRRVLDGLDPVTIEIEYHDGGPDGEDEVVIRDDSGGVEEDDLQILFALGQSKKEDIAGSIGAYGIGAKKAILNLGNKATIRSRHMYADTGFGFTIDEEWLQDDEDWTVEKEEYEDIEAGVTEIRISDLNTPWNKYRENLVEDLSKTYQYFLDPDRMEDFEPVSIIIREYDTDGEATDTIEVEPPEPVDWSFTPMDGLFVRRYEGIDLQSKEFEAEVTLNVTVGLMREASAEDSGADIFCQNRLVLSGVTDERAGFGMGSNSSKLGKFSGQHRRLRVIIEFETEGDARILPWDAQKSDIDPYTRVSRAARDWIGRIVRPYYLAAGAYDHVPTTLTRPYDRDCEHSVTKHLDDPYDYEGRKRVMHKPDTDFSDAKEITERVDVTTALRIYSPDPLPDEFEPAYREEFLRTLRDEYDIDVDREESIPTPFIPAAEVPDDLDMDESHRTRMNLTQHAREDAAVDPPQRKVGFPDWQQPLYDTLLREQILSQQADEDADKEPAQRTVGFPDWGQARYEELLQEKLDSDVDLEELETVELGYDFDVEELKTSEVDEDEESDEPEEPAEGEETDELEESDDSPDIDGETGELEESDDTPNIDEETDELEESDDTPDIDEESDVESIDSERPASDVGKSSGESVDGVDTDDEPTQIELSSDTGTSSTAITPHDTDDSETTIETSGQVLELTDEQWNTLVEALGLDEDATTEEVRERLFETMDTLRKLPTS</sequence>
<feature type="compositionally biased region" description="Acidic residues" evidence="1">
    <location>
        <begin position="676"/>
        <end position="685"/>
    </location>
</feature>
<organism evidence="2 3">
    <name type="scientific">Halopiger xanaduensis (strain DSM 18323 / JCM 14033 / SH-6)</name>
    <dbReference type="NCBI Taxonomy" id="797210"/>
    <lineage>
        <taxon>Archaea</taxon>
        <taxon>Methanobacteriati</taxon>
        <taxon>Methanobacteriota</taxon>
        <taxon>Stenosarchaea group</taxon>
        <taxon>Halobacteria</taxon>
        <taxon>Halobacteriales</taxon>
        <taxon>Natrialbaceae</taxon>
        <taxon>Halopiger</taxon>
    </lineage>
</organism>
<proteinExistence type="predicted"/>
<dbReference type="AlphaFoldDB" id="F8D4Q6"/>
<feature type="region of interest" description="Disordered" evidence="1">
    <location>
        <begin position="570"/>
        <end position="711"/>
    </location>
</feature>
<dbReference type="Proteomes" id="UP000006794">
    <property type="component" value="Chromosome"/>
</dbReference>
<name>F8D4Q6_HALXS</name>
<dbReference type="STRING" id="797210.Halxa_2909"/>